<evidence type="ECO:0000256" key="7">
    <source>
        <dbReference type="SAM" id="SignalP"/>
    </source>
</evidence>
<reference evidence="9 10" key="1">
    <citation type="submission" date="2020-02" db="EMBL/GenBank/DDBJ databases">
        <authorList>
            <person name="Ferguson B K."/>
        </authorList>
    </citation>
    <scope>NUCLEOTIDE SEQUENCE [LARGE SCALE GENOMIC DNA]</scope>
</reference>
<dbReference type="Gene3D" id="3.40.50.1820">
    <property type="entry name" value="alpha/beta hydrolase"/>
    <property type="match status" value="2"/>
</dbReference>
<evidence type="ECO:0000313" key="10">
    <source>
        <dbReference type="Proteomes" id="UP000479190"/>
    </source>
</evidence>
<keyword evidence="3" id="KW-0378">Hydrolase</keyword>
<keyword evidence="2 7" id="KW-0732">Signal</keyword>
<feature type="chain" id="PRO_5026019709" description="Partial AB-hydrolase lipase domain-containing protein" evidence="7">
    <location>
        <begin position="17"/>
        <end position="391"/>
    </location>
</feature>
<dbReference type="PANTHER" id="PTHR11005">
    <property type="entry name" value="LYSOSOMAL ACID LIPASE-RELATED"/>
    <property type="match status" value="1"/>
</dbReference>
<protein>
    <recommendedName>
        <fullName evidence="8">Partial AB-hydrolase lipase domain-containing protein</fullName>
    </recommendedName>
</protein>
<name>A0A6H5IMV1_9HYME</name>
<evidence type="ECO:0000256" key="5">
    <source>
        <dbReference type="ARBA" id="ARBA00023098"/>
    </source>
</evidence>
<dbReference type="FunFam" id="3.40.50.1820:FF:000057">
    <property type="entry name" value="Lipase"/>
    <property type="match status" value="1"/>
</dbReference>
<gene>
    <name evidence="9" type="ORF">TBRA_LOCUS7799</name>
</gene>
<dbReference type="GO" id="GO:0016042">
    <property type="term" value="P:lipid catabolic process"/>
    <property type="evidence" value="ECO:0007669"/>
    <property type="project" value="UniProtKB-KW"/>
</dbReference>
<comment type="similarity">
    <text evidence="1">Belongs to the AB hydrolase superfamily. Lipase family.</text>
</comment>
<sequence length="391" mass="43715">MSLVAVLLVLIQYLLGTSESLFTPGLAARTFASSFQGNGYNFVATKAPGAYSNVSPAKIILRDGYPSETHTVTTEDGYILTVFRIPGSVHSPPVFLQHGLLESSTDWLISGKNKSLAYILSDNGYDVWIGNARGNTFSRKHRYLSPKDPRYWNFTWSELGKYDHPAVFTHISKINGQPLVYIGHSMAGSTFSVMAIERPDIARRFKAFIGLAPATYEYHVRAPLRYLAPFWRQFQTLLPHIWSSFPAGTSVKLFTHWLQQMVVNEFSKFDYEPAKNKEVYGTTRPPKYDLSKVQVPSAVFWSKNDWLVPGEQTRATDDTEGMLYRRGLVVGKTQARDGRAAGVWRLYKPLWQSAAAQHRSSACTVASVTARASRLASVFTASRSSSLAIHI</sequence>
<keyword evidence="10" id="KW-1185">Reference proteome</keyword>
<evidence type="ECO:0000256" key="4">
    <source>
        <dbReference type="ARBA" id="ARBA00022963"/>
    </source>
</evidence>
<keyword evidence="4" id="KW-0442">Lipid degradation</keyword>
<dbReference type="Proteomes" id="UP000479190">
    <property type="component" value="Unassembled WGS sequence"/>
</dbReference>
<evidence type="ECO:0000259" key="8">
    <source>
        <dbReference type="Pfam" id="PF04083"/>
    </source>
</evidence>
<keyword evidence="5" id="KW-0443">Lipid metabolism</keyword>
<evidence type="ECO:0000256" key="1">
    <source>
        <dbReference type="ARBA" id="ARBA00010701"/>
    </source>
</evidence>
<dbReference type="AlphaFoldDB" id="A0A6H5IMV1"/>
<dbReference type="InterPro" id="IPR029058">
    <property type="entry name" value="AB_hydrolase_fold"/>
</dbReference>
<evidence type="ECO:0000256" key="3">
    <source>
        <dbReference type="ARBA" id="ARBA00022801"/>
    </source>
</evidence>
<feature type="non-terminal residue" evidence="9">
    <location>
        <position position="391"/>
    </location>
</feature>
<evidence type="ECO:0000256" key="6">
    <source>
        <dbReference type="ARBA" id="ARBA00023180"/>
    </source>
</evidence>
<dbReference type="SUPFAM" id="SSF53474">
    <property type="entry name" value="alpha/beta-Hydrolases"/>
    <property type="match status" value="1"/>
</dbReference>
<accession>A0A6H5IMV1</accession>
<dbReference type="OrthoDB" id="6434424at2759"/>
<evidence type="ECO:0000256" key="2">
    <source>
        <dbReference type="ARBA" id="ARBA00022729"/>
    </source>
</evidence>
<dbReference type="Pfam" id="PF04083">
    <property type="entry name" value="Abhydro_lipase"/>
    <property type="match status" value="1"/>
</dbReference>
<evidence type="ECO:0000313" key="9">
    <source>
        <dbReference type="EMBL" id="CAB0035916.1"/>
    </source>
</evidence>
<dbReference type="GO" id="GO:0016787">
    <property type="term" value="F:hydrolase activity"/>
    <property type="evidence" value="ECO:0007669"/>
    <property type="project" value="UniProtKB-KW"/>
</dbReference>
<feature type="domain" description="Partial AB-hydrolase lipase" evidence="8">
    <location>
        <begin position="58"/>
        <end position="110"/>
    </location>
</feature>
<feature type="signal peptide" evidence="7">
    <location>
        <begin position="1"/>
        <end position="16"/>
    </location>
</feature>
<keyword evidence="6" id="KW-0325">Glycoprotein</keyword>
<dbReference type="EMBL" id="CADCXV010000804">
    <property type="protein sequence ID" value="CAB0035916.1"/>
    <property type="molecule type" value="Genomic_DNA"/>
</dbReference>
<proteinExistence type="inferred from homology"/>
<dbReference type="InterPro" id="IPR006693">
    <property type="entry name" value="AB_hydrolase_lipase"/>
</dbReference>
<organism evidence="9 10">
    <name type="scientific">Trichogramma brassicae</name>
    <dbReference type="NCBI Taxonomy" id="86971"/>
    <lineage>
        <taxon>Eukaryota</taxon>
        <taxon>Metazoa</taxon>
        <taxon>Ecdysozoa</taxon>
        <taxon>Arthropoda</taxon>
        <taxon>Hexapoda</taxon>
        <taxon>Insecta</taxon>
        <taxon>Pterygota</taxon>
        <taxon>Neoptera</taxon>
        <taxon>Endopterygota</taxon>
        <taxon>Hymenoptera</taxon>
        <taxon>Apocrita</taxon>
        <taxon>Proctotrupomorpha</taxon>
        <taxon>Chalcidoidea</taxon>
        <taxon>Trichogrammatidae</taxon>
        <taxon>Trichogramma</taxon>
    </lineage>
</organism>